<reference evidence="3" key="1">
    <citation type="submission" date="2025-08" db="UniProtKB">
        <authorList>
            <consortium name="Ensembl"/>
        </authorList>
    </citation>
    <scope>IDENTIFICATION</scope>
</reference>
<dbReference type="InterPro" id="IPR024491">
    <property type="entry name" value="Se_SelK/SelG"/>
</dbReference>
<keyword evidence="2" id="KW-0472">Membrane</keyword>
<evidence type="ECO:0000256" key="1">
    <source>
        <dbReference type="SAM" id="MobiDB-lite"/>
    </source>
</evidence>
<organism evidence="3 4">
    <name type="scientific">Sus scrofa</name>
    <name type="common">Pig</name>
    <dbReference type="NCBI Taxonomy" id="9823"/>
    <lineage>
        <taxon>Eukaryota</taxon>
        <taxon>Metazoa</taxon>
        <taxon>Chordata</taxon>
        <taxon>Craniata</taxon>
        <taxon>Vertebrata</taxon>
        <taxon>Euteleostomi</taxon>
        <taxon>Mammalia</taxon>
        <taxon>Eutheria</taxon>
        <taxon>Laurasiatheria</taxon>
        <taxon>Artiodactyla</taxon>
        <taxon>Suina</taxon>
        <taxon>Suidae</taxon>
        <taxon>Sus</taxon>
    </lineage>
</organism>
<evidence type="ECO:0000256" key="2">
    <source>
        <dbReference type="SAM" id="Phobius"/>
    </source>
</evidence>
<dbReference type="Pfam" id="PF10961">
    <property type="entry name" value="SelK_SelG"/>
    <property type="match status" value="1"/>
</dbReference>
<feature type="region of interest" description="Disordered" evidence="1">
    <location>
        <begin position="79"/>
        <end position="106"/>
    </location>
</feature>
<dbReference type="Proteomes" id="UP000694722">
    <property type="component" value="Unplaced"/>
</dbReference>
<keyword evidence="2" id="KW-0812">Transmembrane</keyword>
<protein>
    <submittedName>
        <fullName evidence="3">Uncharacterized protein</fullName>
    </submittedName>
</protein>
<accession>A0A8D1G3Z8</accession>
<name>A0A8D1G3Z8_PIG</name>
<sequence length="153" mass="17318">MGTPNEHFLKSLLLQSEPSILVTPEAGEKPDGSHLEWTSVEQQELVLMEMIFYNGFLLGHSCICGLFFRTLLQQDMKKRTGYRSSSDSRHDDGRGPPGNPLSKMGPINHLCGLNPPPVGWWRRKVYVCSKKQMTGSFLLRQKVKDLALSLQQF</sequence>
<keyword evidence="2" id="KW-1133">Transmembrane helix</keyword>
<evidence type="ECO:0000313" key="4">
    <source>
        <dbReference type="Proteomes" id="UP000694722"/>
    </source>
</evidence>
<dbReference type="AlphaFoldDB" id="A0A8D1G3Z8"/>
<proteinExistence type="predicted"/>
<evidence type="ECO:0000313" key="3">
    <source>
        <dbReference type="Ensembl" id="ENSSSCP00040046690.1"/>
    </source>
</evidence>
<feature type="transmembrane region" description="Helical" evidence="2">
    <location>
        <begin position="51"/>
        <end position="72"/>
    </location>
</feature>
<dbReference type="Ensembl" id="ENSSSCT00040103166.1">
    <property type="protein sequence ID" value="ENSSSCP00040046690.1"/>
    <property type="gene ID" value="ENSSSCG00040074615.1"/>
</dbReference>